<dbReference type="AlphaFoldDB" id="A0A365MQS8"/>
<evidence type="ECO:0000313" key="1">
    <source>
        <dbReference type="EMBL" id="RBA10825.1"/>
    </source>
</evidence>
<dbReference type="EMBL" id="PKMI01000061">
    <property type="protein sequence ID" value="RBA10825.1"/>
    <property type="molecule type" value="Genomic_DNA"/>
</dbReference>
<comment type="caution">
    <text evidence="1">The sequence shown here is derived from an EMBL/GenBank/DDBJ whole genome shotgun (WGS) entry which is preliminary data.</text>
</comment>
<name>A0A365MQS8_GIBIN</name>
<reference evidence="1 2" key="1">
    <citation type="submission" date="2017-12" db="EMBL/GenBank/DDBJ databases">
        <title>Genome sequence of the mycotoxigenic crop pathogen Fusarium proliferatum, strain ITEM 2341 from Date Palm.</title>
        <authorList>
            <person name="Almiman B.F."/>
            <person name="Shittu T.A."/>
            <person name="Muthumeenakshi S."/>
            <person name="Baroncelli R."/>
            <person name="Sreenivasaprasada S."/>
        </authorList>
    </citation>
    <scope>NUCLEOTIDE SEQUENCE [LARGE SCALE GENOMIC DNA]</scope>
    <source>
        <strain evidence="1 2">ITEM 2341</strain>
    </source>
</reference>
<gene>
    <name evidence="1" type="ORF">FPRO05_05414</name>
</gene>
<proteinExistence type="predicted"/>
<sequence>MTDLGGRNEPRTLQSISETLIIISEERAANRAANATIFGAGELSEQERYSFHDLLHEWCNARPLSGINAQAITDPMRESFFEKVFFAWDSDDSMIMMPVLSAKKLQETSVATGYFTENLPVTPAKRKRGQNFPTNPQRMANCPAYMSVKFEPNSEGKDFKISWKDEGGSTVSSEFVRFNTGMSKDEAVELAITNWDKHERTRVHKYNTELIIALARMRIVRFARDGTANPLYIPQDLRVNNRTIKCNLISDEFDAFKDRIVAVSERLNKKKIGRPYLTIN</sequence>
<protein>
    <submittedName>
        <fullName evidence="1">Uncharacterized protein</fullName>
    </submittedName>
</protein>
<evidence type="ECO:0000313" key="2">
    <source>
        <dbReference type="Proteomes" id="UP000251714"/>
    </source>
</evidence>
<organism evidence="1 2">
    <name type="scientific">Gibberella intermedia</name>
    <name type="common">Bulb rot disease fungus</name>
    <name type="synonym">Fusarium proliferatum</name>
    <dbReference type="NCBI Taxonomy" id="948311"/>
    <lineage>
        <taxon>Eukaryota</taxon>
        <taxon>Fungi</taxon>
        <taxon>Dikarya</taxon>
        <taxon>Ascomycota</taxon>
        <taxon>Pezizomycotina</taxon>
        <taxon>Sordariomycetes</taxon>
        <taxon>Hypocreomycetidae</taxon>
        <taxon>Hypocreales</taxon>
        <taxon>Nectriaceae</taxon>
        <taxon>Fusarium</taxon>
        <taxon>Fusarium fujikuroi species complex</taxon>
    </lineage>
</organism>
<accession>A0A365MQS8</accession>
<dbReference type="Proteomes" id="UP000251714">
    <property type="component" value="Unassembled WGS sequence"/>
</dbReference>